<name>A0ABR0KL02_9EURO</name>
<evidence type="ECO:0000313" key="2">
    <source>
        <dbReference type="EMBL" id="KAK5099562.1"/>
    </source>
</evidence>
<organism evidence="2 3">
    <name type="scientific">Lithohypha guttulata</name>
    <dbReference type="NCBI Taxonomy" id="1690604"/>
    <lineage>
        <taxon>Eukaryota</taxon>
        <taxon>Fungi</taxon>
        <taxon>Dikarya</taxon>
        <taxon>Ascomycota</taxon>
        <taxon>Pezizomycotina</taxon>
        <taxon>Eurotiomycetes</taxon>
        <taxon>Chaetothyriomycetidae</taxon>
        <taxon>Chaetothyriales</taxon>
        <taxon>Trichomeriaceae</taxon>
        <taxon>Lithohypha</taxon>
    </lineage>
</organism>
<comment type="caution">
    <text evidence="2">The sequence shown here is derived from an EMBL/GenBank/DDBJ whole genome shotgun (WGS) entry which is preliminary data.</text>
</comment>
<accession>A0ABR0KL02</accession>
<reference evidence="2 3" key="1">
    <citation type="submission" date="2023-08" db="EMBL/GenBank/DDBJ databases">
        <title>Black Yeasts Isolated from many extreme environments.</title>
        <authorList>
            <person name="Coleine C."/>
            <person name="Stajich J.E."/>
            <person name="Selbmann L."/>
        </authorList>
    </citation>
    <scope>NUCLEOTIDE SEQUENCE [LARGE SCALE GENOMIC DNA]</scope>
    <source>
        <strain evidence="2 3">CCFEE 5885</strain>
    </source>
</reference>
<feature type="region of interest" description="Disordered" evidence="1">
    <location>
        <begin position="1"/>
        <end position="22"/>
    </location>
</feature>
<feature type="region of interest" description="Disordered" evidence="1">
    <location>
        <begin position="349"/>
        <end position="368"/>
    </location>
</feature>
<dbReference type="EMBL" id="JAVRRG010000009">
    <property type="protein sequence ID" value="KAK5099562.1"/>
    <property type="molecule type" value="Genomic_DNA"/>
</dbReference>
<proteinExistence type="predicted"/>
<protein>
    <submittedName>
        <fullName evidence="2">Uncharacterized protein</fullName>
    </submittedName>
</protein>
<evidence type="ECO:0000313" key="3">
    <source>
        <dbReference type="Proteomes" id="UP001345013"/>
    </source>
</evidence>
<evidence type="ECO:0000256" key="1">
    <source>
        <dbReference type="SAM" id="MobiDB-lite"/>
    </source>
</evidence>
<gene>
    <name evidence="2" type="ORF">LTR24_001221</name>
</gene>
<feature type="region of interest" description="Disordered" evidence="1">
    <location>
        <begin position="523"/>
        <end position="547"/>
    </location>
</feature>
<keyword evidence="3" id="KW-1185">Reference proteome</keyword>
<sequence>MQAQPTPVKCIPKPEATTSSNRGLSLLPFKRRFTRHDFWSRKFSRAPARPARPPIEQCPPVPEYVSDDERAHQRYTHVPIKLDLSEVHPNSSNVRYGISHDTIKQVPICGDALVRQPLLRNAHHDLAYSLLTGSEARLDQSLAHTDLDQDHPVSSNSTVLERRLDFEAEQPIHVPEIWYAQNSSFSSLPTTASKAALRPSPLRLVKEEDFVEKTPPVPLRSPLRNSHSGSNHVIGLSAAKSGFETDDLALIRTRSSSYTTASVYSSNDEDVTSRQEKTPPSSPPPFPIRNSSVFPPPGKDAKEQAEEIREKLGILDDIYNMYTGSDTVKKERHEALTDDIQDQVAHLSEIGRAHSQKESRTQRRIARERARREAAQHLVRSDSDPRTQNAEFEHWLESIVHQDADKEETCTLPYSSHEQHHGILMGAKTDPSRRDPHLSEIPEGDEHQVIGVHQGDTASNLTVRTSISKGKHISSSPTSRLGPVMAKSNPDSMVSLNDLRGQLLALMEVDVEDARQEGEPVLAEVTRTPSPSSSSRSSMSTEATEDMPMNLQKIVIEWKGRRYPVLIGERGKIWEGPCFDEGCQKHGKRLPGLRNPMD</sequence>
<dbReference type="Proteomes" id="UP001345013">
    <property type="component" value="Unassembled WGS sequence"/>
</dbReference>
<feature type="compositionally biased region" description="Low complexity" evidence="1">
    <location>
        <begin position="526"/>
        <end position="541"/>
    </location>
</feature>
<feature type="region of interest" description="Disordered" evidence="1">
    <location>
        <begin position="259"/>
        <end position="304"/>
    </location>
</feature>